<evidence type="ECO:0000259" key="23">
    <source>
        <dbReference type="PROSITE" id="PS51194"/>
    </source>
</evidence>
<evidence type="ECO:0000256" key="10">
    <source>
        <dbReference type="ARBA" id="ARBA00022840"/>
    </source>
</evidence>
<dbReference type="PROSITE" id="PS51195">
    <property type="entry name" value="Q_MOTIF"/>
    <property type="match status" value="1"/>
</dbReference>
<evidence type="ECO:0000256" key="18">
    <source>
        <dbReference type="ARBA" id="ARBA00050042"/>
    </source>
</evidence>
<dbReference type="SMART" id="SM00490">
    <property type="entry name" value="HELICc"/>
    <property type="match status" value="1"/>
</dbReference>
<dbReference type="GO" id="GO:0003724">
    <property type="term" value="F:RNA helicase activity"/>
    <property type="evidence" value="ECO:0007669"/>
    <property type="project" value="UniProtKB-EC"/>
</dbReference>
<dbReference type="OrthoDB" id="196131at2759"/>
<dbReference type="CDD" id="cd18787">
    <property type="entry name" value="SF2_C_DEAD"/>
    <property type="match status" value="1"/>
</dbReference>
<feature type="compositionally biased region" description="Acidic residues" evidence="20">
    <location>
        <begin position="139"/>
        <end position="148"/>
    </location>
</feature>
<evidence type="ECO:0000256" key="4">
    <source>
        <dbReference type="ARBA" id="ARBA00012552"/>
    </source>
</evidence>
<reference evidence="25 26" key="1">
    <citation type="submission" date="2018-08" db="EMBL/GenBank/DDBJ databases">
        <authorList>
            <person name="Laetsch R D."/>
            <person name="Stevens L."/>
            <person name="Kumar S."/>
            <person name="Blaxter L. M."/>
        </authorList>
    </citation>
    <scope>NUCLEOTIDE SEQUENCE [LARGE SCALE GENOMIC DNA]</scope>
</reference>
<dbReference type="GO" id="GO:0043186">
    <property type="term" value="C:P granule"/>
    <property type="evidence" value="ECO:0007669"/>
    <property type="project" value="UniProtKB-ARBA"/>
</dbReference>
<evidence type="ECO:0000256" key="8">
    <source>
        <dbReference type="ARBA" id="ARBA00022801"/>
    </source>
</evidence>
<accession>A0A498S1J5</accession>
<evidence type="ECO:0000256" key="6">
    <source>
        <dbReference type="ARBA" id="ARBA00022737"/>
    </source>
</evidence>
<proteinExistence type="inferred from homology"/>
<dbReference type="PROSITE" id="PS51194">
    <property type="entry name" value="HELICASE_CTER"/>
    <property type="match status" value="1"/>
</dbReference>
<evidence type="ECO:0000256" key="14">
    <source>
        <dbReference type="ARBA" id="ARBA00038511"/>
    </source>
</evidence>
<keyword evidence="12" id="KW-0009">Actin-binding</keyword>
<evidence type="ECO:0000256" key="20">
    <source>
        <dbReference type="SAM" id="MobiDB-lite"/>
    </source>
</evidence>
<dbReference type="GO" id="GO:0005856">
    <property type="term" value="C:cytoskeleton"/>
    <property type="evidence" value="ECO:0007669"/>
    <property type="project" value="UniProtKB-SubCell"/>
</dbReference>
<dbReference type="Gene3D" id="1.10.418.10">
    <property type="entry name" value="Calponin-like domain"/>
    <property type="match status" value="2"/>
</dbReference>
<dbReference type="SMART" id="SM00487">
    <property type="entry name" value="DEXDc"/>
    <property type="match status" value="1"/>
</dbReference>
<dbReference type="InterPro" id="IPR000629">
    <property type="entry name" value="RNA-helicase_DEAD-box_CS"/>
</dbReference>
<evidence type="ECO:0000256" key="11">
    <source>
        <dbReference type="ARBA" id="ARBA00022889"/>
    </source>
</evidence>
<evidence type="ECO:0000256" key="13">
    <source>
        <dbReference type="ARBA" id="ARBA00023212"/>
    </source>
</evidence>
<keyword evidence="10" id="KW-0067">ATP-binding</keyword>
<evidence type="ECO:0000256" key="16">
    <source>
        <dbReference type="ARBA" id="ARBA00049949"/>
    </source>
</evidence>
<comment type="subcellular location">
    <subcellularLocation>
        <location evidence="2">Cytoplasm</location>
        <location evidence="2">Cytoskeleton</location>
    </subcellularLocation>
    <subcellularLocation>
        <location evidence="1">Cytoplasm</location>
        <location evidence="1">Myofibril</location>
        <location evidence="1">Sarcomere</location>
    </subcellularLocation>
</comment>
<dbReference type="PROSITE" id="PS00039">
    <property type="entry name" value="DEAD_ATP_HELICASE"/>
    <property type="match status" value="1"/>
</dbReference>
<keyword evidence="9" id="KW-0347">Helicase</keyword>
<dbReference type="GO" id="GO:0007155">
    <property type="term" value="P:cell adhesion"/>
    <property type="evidence" value="ECO:0007669"/>
    <property type="project" value="UniProtKB-KW"/>
</dbReference>
<dbReference type="EMBL" id="UPTC01000007">
    <property type="protein sequence ID" value="VBB25304.1"/>
    <property type="molecule type" value="Genomic_DNA"/>
</dbReference>
<keyword evidence="7" id="KW-0547">Nucleotide-binding</keyword>
<dbReference type="FunFam" id="3.40.50.300:FF:000079">
    <property type="entry name" value="probable ATP-dependent RNA helicase DDX17"/>
    <property type="match status" value="1"/>
</dbReference>
<dbReference type="GO" id="GO:0016787">
    <property type="term" value="F:hydrolase activity"/>
    <property type="evidence" value="ECO:0007669"/>
    <property type="project" value="UniProtKB-KW"/>
</dbReference>
<feature type="compositionally biased region" description="Basic and acidic residues" evidence="20">
    <location>
        <begin position="54"/>
        <end position="76"/>
    </location>
</feature>
<evidence type="ECO:0000256" key="1">
    <source>
        <dbReference type="ARBA" id="ARBA00004204"/>
    </source>
</evidence>
<evidence type="ECO:0000256" key="2">
    <source>
        <dbReference type="ARBA" id="ARBA00004245"/>
    </source>
</evidence>
<evidence type="ECO:0000313" key="26">
    <source>
        <dbReference type="Proteomes" id="UP000276991"/>
    </source>
</evidence>
<dbReference type="InterPro" id="IPR027417">
    <property type="entry name" value="P-loop_NTPase"/>
</dbReference>
<evidence type="ECO:0000256" key="5">
    <source>
        <dbReference type="ARBA" id="ARBA00022490"/>
    </source>
</evidence>
<dbReference type="CDD" id="cd21306">
    <property type="entry name" value="CH_PARVA_B_rpt2"/>
    <property type="match status" value="1"/>
</dbReference>
<dbReference type="InterPro" id="IPR056149">
    <property type="entry name" value="PRP5/DDX46/KHDC4_KH"/>
</dbReference>
<comment type="similarity">
    <text evidence="3">Belongs to the parvin family.</text>
</comment>
<dbReference type="InterPro" id="IPR011545">
    <property type="entry name" value="DEAD/DEAH_box_helicase_dom"/>
</dbReference>
<dbReference type="Proteomes" id="UP000276991">
    <property type="component" value="Unassembled WGS sequence"/>
</dbReference>
<feature type="compositionally biased region" description="Basic and acidic residues" evidence="20">
    <location>
        <begin position="85"/>
        <end position="115"/>
    </location>
</feature>
<organism evidence="25 26">
    <name type="scientific">Acanthocheilonema viteae</name>
    <name type="common">Filarial nematode worm</name>
    <name type="synonym">Dipetalonema viteae</name>
    <dbReference type="NCBI Taxonomy" id="6277"/>
    <lineage>
        <taxon>Eukaryota</taxon>
        <taxon>Metazoa</taxon>
        <taxon>Ecdysozoa</taxon>
        <taxon>Nematoda</taxon>
        <taxon>Chromadorea</taxon>
        <taxon>Rhabditida</taxon>
        <taxon>Spirurina</taxon>
        <taxon>Spiruromorpha</taxon>
        <taxon>Filarioidea</taxon>
        <taxon>Onchocercidae</taxon>
        <taxon>Acanthocheilonema</taxon>
    </lineage>
</organism>
<comment type="function">
    <text evidence="16">Component of the 17S U2 SnRNP complex of the spliceosome, a large ribonucleoprotein complex that removes introns from transcribed pre-mRNAs. The 17S U2 SnRNP complex (1) directly participates in early spliceosome assembly and (2) mediates recognition of the intron branch site during pre-mRNA splicing by promoting the selection of the pre-mRNA branch-site adenosine, the nucleophile for the first step of splicing. Within the 17S U2 SnRNP complex, DDX46 plays essential roles during assembly of pre-spliceosome and proofreading of the branch site.</text>
</comment>
<dbReference type="Pfam" id="PF00271">
    <property type="entry name" value="Helicase_C"/>
    <property type="match status" value="1"/>
</dbReference>
<feature type="short sequence motif" description="Q motif" evidence="19">
    <location>
        <begin position="264"/>
        <end position="292"/>
    </location>
</feature>
<feature type="domain" description="Calponin-homology (CH)" evidence="21">
    <location>
        <begin position="1233"/>
        <end position="1340"/>
    </location>
</feature>
<evidence type="ECO:0000256" key="12">
    <source>
        <dbReference type="ARBA" id="ARBA00023203"/>
    </source>
</evidence>
<keyword evidence="13" id="KW-0206">Cytoskeleton</keyword>
<dbReference type="SUPFAM" id="SSF52540">
    <property type="entry name" value="P-loop containing nucleoside triphosphate hydrolases"/>
    <property type="match status" value="2"/>
</dbReference>
<dbReference type="InterPro" id="IPR014014">
    <property type="entry name" value="RNA_helicase_DEAD_Q_motif"/>
</dbReference>
<protein>
    <recommendedName>
        <fullName evidence="17">Probable ATP-dependent RNA helicase DDX46</fullName>
        <ecNumber evidence="4">3.6.4.13</ecNumber>
    </recommendedName>
    <alternativeName>
        <fullName evidence="18">DEAD box protein 46</fullName>
    </alternativeName>
</protein>
<keyword evidence="26" id="KW-1185">Reference proteome</keyword>
<feature type="domain" description="DEAD-box RNA helicase Q" evidence="24">
    <location>
        <begin position="264"/>
        <end position="292"/>
    </location>
</feature>
<dbReference type="GO" id="GO:0005524">
    <property type="term" value="F:ATP binding"/>
    <property type="evidence" value="ECO:0007669"/>
    <property type="project" value="UniProtKB-KW"/>
</dbReference>
<feature type="compositionally biased region" description="Polar residues" evidence="20">
    <location>
        <begin position="968"/>
        <end position="979"/>
    </location>
</feature>
<keyword evidence="6" id="KW-0677">Repeat</keyword>
<dbReference type="Pfam" id="PF23469">
    <property type="entry name" value="KH_12"/>
    <property type="match status" value="1"/>
</dbReference>
<feature type="compositionally biased region" description="Basic and acidic residues" evidence="20">
    <location>
        <begin position="1"/>
        <end position="17"/>
    </location>
</feature>
<dbReference type="InterPro" id="IPR001715">
    <property type="entry name" value="CH_dom"/>
</dbReference>
<evidence type="ECO:0000256" key="17">
    <source>
        <dbReference type="ARBA" id="ARBA00050029"/>
    </source>
</evidence>
<feature type="domain" description="Helicase ATP-binding" evidence="22">
    <location>
        <begin position="295"/>
        <end position="473"/>
    </location>
</feature>
<evidence type="ECO:0000256" key="7">
    <source>
        <dbReference type="ARBA" id="ARBA00022741"/>
    </source>
</evidence>
<dbReference type="PROSITE" id="PS51192">
    <property type="entry name" value="HELICASE_ATP_BIND_1"/>
    <property type="match status" value="1"/>
</dbReference>
<feature type="compositionally biased region" description="Basic residues" evidence="20">
    <location>
        <begin position="18"/>
        <end position="28"/>
    </location>
</feature>
<gene>
    <name evidence="25" type="ORF">NAV_LOCUS134</name>
</gene>
<dbReference type="InterPro" id="IPR036872">
    <property type="entry name" value="CH_dom_sf"/>
</dbReference>
<evidence type="ECO:0000259" key="22">
    <source>
        <dbReference type="PROSITE" id="PS51192"/>
    </source>
</evidence>
<name>A0A498S1J5_ACAVI</name>
<evidence type="ECO:0000256" key="9">
    <source>
        <dbReference type="ARBA" id="ARBA00022806"/>
    </source>
</evidence>
<dbReference type="GO" id="GO:0003676">
    <property type="term" value="F:nucleic acid binding"/>
    <property type="evidence" value="ECO:0007669"/>
    <property type="project" value="InterPro"/>
</dbReference>
<comment type="similarity">
    <text evidence="14">Belongs to the DEAD box helicase family. DDX46/PRP5 subfamily.</text>
</comment>
<feature type="compositionally biased region" description="Basic and acidic residues" evidence="20">
    <location>
        <begin position="29"/>
        <end position="43"/>
    </location>
</feature>
<comment type="catalytic activity">
    <reaction evidence="15">
        <text>ATP + H2O = ADP + phosphate + H(+)</text>
        <dbReference type="Rhea" id="RHEA:13065"/>
        <dbReference type="ChEBI" id="CHEBI:15377"/>
        <dbReference type="ChEBI" id="CHEBI:15378"/>
        <dbReference type="ChEBI" id="CHEBI:30616"/>
        <dbReference type="ChEBI" id="CHEBI:43474"/>
        <dbReference type="ChEBI" id="CHEBI:456216"/>
        <dbReference type="EC" id="3.6.4.13"/>
    </reaction>
</comment>
<sequence length="1342" mass="152516">MGSHEKHGSRNSRDKADSKKHRSPKREKIRQDRSRSPREKQTKDNSISPKKRDRSSSRDQSDRDVKKEKKKDKDLDLGEIVAMADKSEAERKLEVEMQKRRERIEKWRSERKKGEITTSDEGTSKIEERQQQEKKWTLDNEEEDEESIPQDVEKKELEDDDEIDPLDAFMSEVNKEVRASKYGLEQSNDGKARIVVIKSDANLEPKKGEIIEAEDEIEVYYRPFRKNFYVETAELAKITKKEVDEYREELDIRVRGKNCPKPVRSWAQCGVEWKILSTLKKLEYKKPTPIQSQAIPAIISGRDVIGIAKTGSGKTLAFLLPMFRHILDQPELEEMDGPIAVIMSPTRELAMQTWKEANKFAKQLDIRVACVYGGVGISDQIGDLKRGAEVVVCTVGRLTDMLAANKGKVTNLRRVTYLVLDEADRMFDMGFEPQVMKIVNNIRPDRQTVLFSATFPRQMEALARKILDKPIEIMVGGKSVVCDDVNQSVVILEEHQKMLKLLELLGVYWENGNVLVFVDKQEKADDLVSQLMRSGYNCAPLHGGIDQFDRDSTILDYKAGKIKLLVATSVAARGLDIKKLILVVNYDCPNHYEDYVHRVGRTGRAGNKGYAYTFILSTGQERMAGEVCRAFETAGKEPPEQLKKMWEDYKAHMAAEGKTVHIGGCGFSGSGYKYDQAEDEKEATRRKVTRLMHGMENAVDDDDDDEIEQQLSSMMKGKRRVVEGHTFGGIISSSGVAGDKLEKARAMAAKIAEAKQLGVTAPVEKDAASLTAEAVMRGSDAVPIALSAKSIAKQKAEQLNERLNYIPSELIPGVETETELQYFEEEIEINDFPQQIRYKICSRDSLAQVQEYADVGISVKGSYYPGNKEPKDGERKLFLFLEARSELALRRAREEILRIMKDTVRQMVIFLNFFLAECVWGETISAENKLIGLNRPHIPALTAATTSNRNNSYIALVLEMLASDMTSRLSTDPTFPSKGTTKKEKKDESFFEKLGTLGRKKKSQQLEQEAENEAVEVETEGAKAIDSAVIPVSATLQNIMLEEGEEKRLLTMESRDDPRVQEIIQLLIHWLNYELAPQRIVVKHIQEDLYDGQIIQKLTEKLANIKACIEVPEVSQSEEGQRQKLHKVIETVNRIIAQGQYEKAKWNADLIHNKVLDTVAIIQLLVAIAIYFRAPVRFPEYVNAQILVIQKKDNQLKSRYITEQLTTTQSELGVKGERDAFDTLFDYGPDKLAHVKSSLLAFCNKHLNKINLEVTDLENQFKDGVYLVLLMGLLEGYFVPLYSFDLQALTYEQKIHNVTFAYQLMYEADLQRPRARVQDIVNGDLKSTLRILHSLFTRYKHV</sequence>
<dbReference type="SUPFAM" id="SSF47576">
    <property type="entry name" value="Calponin-homology domain, CH-domain"/>
    <property type="match status" value="1"/>
</dbReference>
<dbReference type="InterPro" id="IPR001650">
    <property type="entry name" value="Helicase_C-like"/>
</dbReference>
<evidence type="ECO:0000259" key="21">
    <source>
        <dbReference type="PROSITE" id="PS50021"/>
    </source>
</evidence>
<evidence type="ECO:0000259" key="24">
    <source>
        <dbReference type="PROSITE" id="PS51195"/>
    </source>
</evidence>
<dbReference type="Pfam" id="PF00270">
    <property type="entry name" value="DEAD"/>
    <property type="match status" value="1"/>
</dbReference>
<dbReference type="GO" id="GO:0030017">
    <property type="term" value="C:sarcomere"/>
    <property type="evidence" value="ECO:0007669"/>
    <property type="project" value="UniProtKB-SubCell"/>
</dbReference>
<dbReference type="PANTHER" id="PTHR47958">
    <property type="entry name" value="ATP-DEPENDENT RNA HELICASE DBP3"/>
    <property type="match status" value="1"/>
</dbReference>
<dbReference type="GO" id="GO:0003779">
    <property type="term" value="F:actin binding"/>
    <property type="evidence" value="ECO:0007669"/>
    <property type="project" value="UniProtKB-KW"/>
</dbReference>
<keyword evidence="11" id="KW-0130">Cell adhesion</keyword>
<dbReference type="Gene3D" id="3.40.50.300">
    <property type="entry name" value="P-loop containing nucleotide triphosphate hydrolases"/>
    <property type="match status" value="2"/>
</dbReference>
<dbReference type="InterPro" id="IPR014001">
    <property type="entry name" value="Helicase_ATP-bd"/>
</dbReference>
<dbReference type="FunFam" id="1.10.418.10:FF:000011">
    <property type="entry name" value="Parvin, beta"/>
    <property type="match status" value="1"/>
</dbReference>
<evidence type="ECO:0000313" key="25">
    <source>
        <dbReference type="EMBL" id="VBB25304.1"/>
    </source>
</evidence>
<feature type="domain" description="Calponin-homology (CH)" evidence="21">
    <location>
        <begin position="1061"/>
        <end position="1173"/>
    </location>
</feature>
<dbReference type="STRING" id="6277.A0A498S1J5"/>
<feature type="domain" description="Helicase C-terminal" evidence="23">
    <location>
        <begin position="500"/>
        <end position="646"/>
    </location>
</feature>
<dbReference type="PROSITE" id="PS50021">
    <property type="entry name" value="CH"/>
    <property type="match status" value="2"/>
</dbReference>
<keyword evidence="5" id="KW-0963">Cytoplasm</keyword>
<evidence type="ECO:0000256" key="3">
    <source>
        <dbReference type="ARBA" id="ARBA00005666"/>
    </source>
</evidence>
<evidence type="ECO:0000256" key="19">
    <source>
        <dbReference type="PROSITE-ProRule" id="PRU00552"/>
    </source>
</evidence>
<feature type="region of interest" description="Disordered" evidence="20">
    <location>
        <begin position="968"/>
        <end position="988"/>
    </location>
</feature>
<keyword evidence="8" id="KW-0378">Hydrolase</keyword>
<dbReference type="CDD" id="cd17953">
    <property type="entry name" value="DEADc_DDX46"/>
    <property type="match status" value="1"/>
</dbReference>
<dbReference type="EC" id="3.6.4.13" evidence="4"/>
<dbReference type="FunFam" id="1.10.418.10:FF:000015">
    <property type="entry name" value="Parvin beta"/>
    <property type="match status" value="1"/>
</dbReference>
<feature type="compositionally biased region" description="Basic and acidic residues" evidence="20">
    <location>
        <begin position="122"/>
        <end position="138"/>
    </location>
</feature>
<evidence type="ECO:0000256" key="15">
    <source>
        <dbReference type="ARBA" id="ARBA00047984"/>
    </source>
</evidence>
<dbReference type="Pfam" id="PF00307">
    <property type="entry name" value="CH"/>
    <property type="match status" value="2"/>
</dbReference>
<feature type="region of interest" description="Disordered" evidence="20">
    <location>
        <begin position="1"/>
        <end position="158"/>
    </location>
</feature>